<evidence type="ECO:0000256" key="1">
    <source>
        <dbReference type="SAM" id="MobiDB-lite"/>
    </source>
</evidence>
<dbReference type="Pfam" id="PF17921">
    <property type="entry name" value="Integrase_H2C2"/>
    <property type="match status" value="2"/>
</dbReference>
<dbReference type="AlphaFoldDB" id="A0A9W6XCQ9"/>
<keyword evidence="4" id="KW-1185">Reference proteome</keyword>
<dbReference type="FunFam" id="1.10.340.70:FF:000001">
    <property type="entry name" value="Retrovirus-related Pol polyprotein from transposon gypsy-like Protein"/>
    <property type="match status" value="1"/>
</dbReference>
<feature type="region of interest" description="Disordered" evidence="1">
    <location>
        <begin position="37"/>
        <end position="65"/>
    </location>
</feature>
<dbReference type="InterPro" id="IPR001584">
    <property type="entry name" value="Integrase_cat-core"/>
</dbReference>
<dbReference type="InterPro" id="IPR012337">
    <property type="entry name" value="RNaseH-like_sf"/>
</dbReference>
<dbReference type="InterPro" id="IPR041588">
    <property type="entry name" value="Integrase_H2C2"/>
</dbReference>
<evidence type="ECO:0000313" key="4">
    <source>
        <dbReference type="Proteomes" id="UP001165121"/>
    </source>
</evidence>
<reference evidence="3" key="1">
    <citation type="submission" date="2023-04" db="EMBL/GenBank/DDBJ databases">
        <title>Phytophthora fragariaefolia NBRC 109709.</title>
        <authorList>
            <person name="Ichikawa N."/>
            <person name="Sato H."/>
            <person name="Tonouchi N."/>
        </authorList>
    </citation>
    <scope>NUCLEOTIDE SEQUENCE</scope>
    <source>
        <strain evidence="3">NBRC 109709</strain>
    </source>
</reference>
<evidence type="ECO:0000259" key="2">
    <source>
        <dbReference type="PROSITE" id="PS50994"/>
    </source>
</evidence>
<comment type="caution">
    <text evidence="3">The sequence shown here is derived from an EMBL/GenBank/DDBJ whole genome shotgun (WGS) entry which is preliminary data.</text>
</comment>
<dbReference type="Gene3D" id="3.30.420.10">
    <property type="entry name" value="Ribonuclease H-like superfamily/Ribonuclease H"/>
    <property type="match status" value="2"/>
</dbReference>
<protein>
    <submittedName>
        <fullName evidence="3">Unnamed protein product</fullName>
    </submittedName>
</protein>
<proteinExistence type="predicted"/>
<feature type="domain" description="Integrase catalytic" evidence="2">
    <location>
        <begin position="883"/>
        <end position="1033"/>
    </location>
</feature>
<dbReference type="InterPro" id="IPR036397">
    <property type="entry name" value="RNaseH_sf"/>
</dbReference>
<dbReference type="SUPFAM" id="SSF56672">
    <property type="entry name" value="DNA/RNA polymerases"/>
    <property type="match status" value="1"/>
</dbReference>
<evidence type="ECO:0000313" key="3">
    <source>
        <dbReference type="EMBL" id="GMF36262.1"/>
    </source>
</evidence>
<dbReference type="EMBL" id="BSXT01000924">
    <property type="protein sequence ID" value="GMF36262.1"/>
    <property type="molecule type" value="Genomic_DNA"/>
</dbReference>
<dbReference type="InterPro" id="IPR050951">
    <property type="entry name" value="Retrovirus_Pol_polyprotein"/>
</dbReference>
<gene>
    <name evidence="3" type="ORF">Pfra01_000983700</name>
</gene>
<dbReference type="PANTHER" id="PTHR37984:SF5">
    <property type="entry name" value="PROTEIN NYNRIN-LIKE"/>
    <property type="match status" value="1"/>
</dbReference>
<dbReference type="PANTHER" id="PTHR37984">
    <property type="entry name" value="PROTEIN CBG26694"/>
    <property type="match status" value="1"/>
</dbReference>
<dbReference type="Proteomes" id="UP001165121">
    <property type="component" value="Unassembled WGS sequence"/>
</dbReference>
<name>A0A9W6XCQ9_9STRA</name>
<sequence>MPEGVAFGEHTPRARCEIPIRQIPLCHPRIQPFGGLAGRRDVAGKGSQNDTNLEVEGQARTTEPNSRRHLWRIEPEVTQVSTQRTLSEDMATQHDIFFGFALRPSAEDVDPLEVQEERRRRVGRAQDEELHWANITLVLKGEFSSLGYKAARKAWKMADRFVLIDDDLLHCLGENRRWGKERMNETILRLVVPTTMVQDVLQSCHDSLEGGHQGIVRTFHRVKADYYWMRLYADVERHVSSCRDLRRVEAAYVTWRERLSDPDQLTSDSANPATKFVADLRALAKSDLLQDLVNSPESDMFTNGEPDKSTLTPVFDRRSFVDDICFGEPTFGNCLTTLSRLLARFAECRISINFTKRIFVQPALDFLSHEVSQHGIRANSAKLTAMTELPFPTPKMEIQGFLGALNYYSRFIQNMAVHGMVVYQLKDADFADGGDLAAAKLAFDELKMKVANAPILRHFYSAREVHIMLFANAWALTNEVNDHPAEKEVLVLLHILKVGHTLFAGKTLHVYTLFSTLEWLFNSKALFGRAVSFAVLLSPYHLKVKRIREHDAAFAQLIQATFIPHIGLDESLSHLVPPSKHSATVRLIPELLYAQVLRDFVGYVRYVLSFDGSANTEKYGGYDSSSWILWSLPSWDIVIAATAHLSSTTVNIAEYTGLNVGVMAALERGLTDLIIVGDSRLAIEQSMRVMACKKVALPLELTHHKTLTDQCATSMSCATITLQLTRLLLKHWRVKWGAAGGLQFEFPRAPIRVRRVEDQAEVKVSEGRIPDATDIDPAVVQAERRRRIAKAQDEGLRWTDLKALLRGELDSLIHRRAQNASKIADSFVLSEDYYQGQRRRRAELDWADISIRLAVPTTMVDEVLHSCHNSIEGGHQGIVRTFHRVKPEFYWVELYADLSKHIQTCEDHFTGYVIAKATNETEALEVAKAFEECVFRAPSLTHHDGDYRFMSEAFQAFAELMQSRSRATLYYRPQANLQQERSVEKMIQTVRAYVEDPLHADWDDIAEKIMHATNHSRDTTRRETPSYLVHGWDAQSTLKAMTSTKKRILLSQLTPHNGAEKLTVNERSPYS</sequence>
<dbReference type="Gene3D" id="3.30.70.270">
    <property type="match status" value="2"/>
</dbReference>
<dbReference type="InterPro" id="IPR043502">
    <property type="entry name" value="DNA/RNA_pol_sf"/>
</dbReference>
<dbReference type="InterPro" id="IPR043128">
    <property type="entry name" value="Rev_trsase/Diguanyl_cyclase"/>
</dbReference>
<dbReference type="SUPFAM" id="SSF53098">
    <property type="entry name" value="Ribonuclease H-like"/>
    <property type="match status" value="2"/>
</dbReference>
<dbReference type="GO" id="GO:0003676">
    <property type="term" value="F:nucleic acid binding"/>
    <property type="evidence" value="ECO:0007669"/>
    <property type="project" value="InterPro"/>
</dbReference>
<dbReference type="PROSITE" id="PS50994">
    <property type="entry name" value="INTEGRASE"/>
    <property type="match status" value="1"/>
</dbReference>
<dbReference type="GO" id="GO:0015074">
    <property type="term" value="P:DNA integration"/>
    <property type="evidence" value="ECO:0007669"/>
    <property type="project" value="InterPro"/>
</dbReference>
<dbReference type="Gene3D" id="1.10.340.70">
    <property type="match status" value="1"/>
</dbReference>
<dbReference type="OrthoDB" id="101614at2759"/>
<accession>A0A9W6XCQ9</accession>
<organism evidence="3 4">
    <name type="scientific">Phytophthora fragariaefolia</name>
    <dbReference type="NCBI Taxonomy" id="1490495"/>
    <lineage>
        <taxon>Eukaryota</taxon>
        <taxon>Sar</taxon>
        <taxon>Stramenopiles</taxon>
        <taxon>Oomycota</taxon>
        <taxon>Peronosporomycetes</taxon>
        <taxon>Peronosporales</taxon>
        <taxon>Peronosporaceae</taxon>
        <taxon>Phytophthora</taxon>
    </lineage>
</organism>